<dbReference type="PRINTS" id="PR00133">
    <property type="entry name" value="GLHYDRLASE3"/>
</dbReference>
<dbReference type="InterPro" id="IPR036881">
    <property type="entry name" value="Glyco_hydro_3_C_sf"/>
</dbReference>
<dbReference type="InterPro" id="IPR002772">
    <property type="entry name" value="Glyco_hydro_3_C"/>
</dbReference>
<dbReference type="Pfam" id="PF14310">
    <property type="entry name" value="Fn3-like"/>
    <property type="match status" value="1"/>
</dbReference>
<dbReference type="GO" id="GO:0008422">
    <property type="term" value="F:beta-glucosidase activity"/>
    <property type="evidence" value="ECO:0007669"/>
    <property type="project" value="UniProtKB-EC"/>
</dbReference>
<dbReference type="Gene3D" id="3.20.20.300">
    <property type="entry name" value="Glycoside hydrolase, family 3, N-terminal domain"/>
    <property type="match status" value="1"/>
</dbReference>
<dbReference type="SUPFAM" id="SSF52279">
    <property type="entry name" value="Beta-D-glucan exohydrolase, C-terminal domain"/>
    <property type="match status" value="1"/>
</dbReference>
<comment type="catalytic activity">
    <reaction evidence="1">
        <text>Hydrolysis of terminal, non-reducing beta-D-glucosyl residues with release of beta-D-glucose.</text>
        <dbReference type="EC" id="3.2.1.21"/>
    </reaction>
</comment>
<dbReference type="KEGG" id="acan:ACA1_252060"/>
<dbReference type="PANTHER" id="PTHR42715:SF10">
    <property type="entry name" value="BETA-GLUCOSIDASE"/>
    <property type="match status" value="1"/>
</dbReference>
<evidence type="ECO:0000256" key="1">
    <source>
        <dbReference type="ARBA" id="ARBA00000448"/>
    </source>
</evidence>
<dbReference type="Pfam" id="PF01915">
    <property type="entry name" value="Glyco_hydro_3_C"/>
    <property type="match status" value="1"/>
</dbReference>
<keyword evidence="6" id="KW-0732">Signal</keyword>
<evidence type="ECO:0000313" key="8">
    <source>
        <dbReference type="EMBL" id="ELR22292.1"/>
    </source>
</evidence>
<dbReference type="SMART" id="SM01217">
    <property type="entry name" value="Fn3_like"/>
    <property type="match status" value="1"/>
</dbReference>
<organism evidence="8 9">
    <name type="scientific">Acanthamoeba castellanii (strain ATCC 30010 / Neff)</name>
    <dbReference type="NCBI Taxonomy" id="1257118"/>
    <lineage>
        <taxon>Eukaryota</taxon>
        <taxon>Amoebozoa</taxon>
        <taxon>Discosea</taxon>
        <taxon>Longamoebia</taxon>
        <taxon>Centramoebida</taxon>
        <taxon>Acanthamoebidae</taxon>
        <taxon>Acanthamoeba</taxon>
    </lineage>
</organism>
<keyword evidence="4 8" id="KW-0378">Hydrolase</keyword>
<dbReference type="EC" id="3.2.1.21" evidence="3"/>
<dbReference type="Gene3D" id="2.60.40.10">
    <property type="entry name" value="Immunoglobulins"/>
    <property type="match status" value="1"/>
</dbReference>
<feature type="signal peptide" evidence="6">
    <location>
        <begin position="1"/>
        <end position="24"/>
    </location>
</feature>
<dbReference type="GeneID" id="14923223"/>
<name>L8HAL7_ACACF</name>
<dbReference type="RefSeq" id="XP_004367548.1">
    <property type="nucleotide sequence ID" value="XM_004367491.1"/>
</dbReference>
<dbReference type="GO" id="GO:0005975">
    <property type="term" value="P:carbohydrate metabolic process"/>
    <property type="evidence" value="ECO:0007669"/>
    <property type="project" value="InterPro"/>
</dbReference>
<dbReference type="InterPro" id="IPR017853">
    <property type="entry name" value="GH"/>
</dbReference>
<reference evidence="8 9" key="1">
    <citation type="journal article" date="2013" name="Genome Biol.">
        <title>Genome of Acanthamoeba castellanii highlights extensive lateral gene transfer and early evolution of tyrosine kinase signaling.</title>
        <authorList>
            <person name="Clarke M."/>
            <person name="Lohan A.J."/>
            <person name="Liu B."/>
            <person name="Lagkouvardos I."/>
            <person name="Roy S."/>
            <person name="Zafar N."/>
            <person name="Bertelli C."/>
            <person name="Schilde C."/>
            <person name="Kianianmomeni A."/>
            <person name="Burglin T.R."/>
            <person name="Frech C."/>
            <person name="Turcotte B."/>
            <person name="Kopec K.O."/>
            <person name="Synnott J.M."/>
            <person name="Choo C."/>
            <person name="Paponov I."/>
            <person name="Finkler A."/>
            <person name="Soon Heng Tan C."/>
            <person name="Hutchins A.P."/>
            <person name="Weinmeier T."/>
            <person name="Rattei T."/>
            <person name="Chu J.S."/>
            <person name="Gimenez G."/>
            <person name="Irimia M."/>
            <person name="Rigden D.J."/>
            <person name="Fitzpatrick D.A."/>
            <person name="Lorenzo-Morales J."/>
            <person name="Bateman A."/>
            <person name="Chiu C.H."/>
            <person name="Tang P."/>
            <person name="Hegemann P."/>
            <person name="Fromm H."/>
            <person name="Raoult D."/>
            <person name="Greub G."/>
            <person name="Miranda-Saavedra D."/>
            <person name="Chen N."/>
            <person name="Nash P."/>
            <person name="Ginger M.L."/>
            <person name="Horn M."/>
            <person name="Schaap P."/>
            <person name="Caler L."/>
            <person name="Loftus B."/>
        </authorList>
    </citation>
    <scope>NUCLEOTIDE SEQUENCE [LARGE SCALE GENOMIC DNA]</scope>
    <source>
        <strain evidence="8 9">Neff</strain>
    </source>
</reference>
<dbReference type="Gene3D" id="3.40.50.1700">
    <property type="entry name" value="Glycoside hydrolase family 3 C-terminal domain"/>
    <property type="match status" value="1"/>
</dbReference>
<gene>
    <name evidence="8" type="ORF">ACA1_252060</name>
</gene>
<dbReference type="EMBL" id="KB007885">
    <property type="protein sequence ID" value="ELR22292.1"/>
    <property type="molecule type" value="Genomic_DNA"/>
</dbReference>
<sequence>MLCARRIVVLCGFALLVWAALVAAKGVDEARIRAIIANMTLLDKARQLDLYSGNDIVTTGQLDWDRIERAWSLGAGGAVHDFYPHTAKEINLLQQWAKQKSRLGIPFLFIEECLHVFPQSNAMGATWDTDLVHRVGQAIAAEARAYGIGFCLAPVLGIGYEPRWGRIEELYGEDTYHVSRLGVAMVSGLQGGTDPHTSLATNHTVVAEPKHYAGHSIPESGLNTAPAHLGPRDLETLLTLNGQVLVDTFANPNSTRNVPFTFAAGAKYAVVLEFVRPNEGSYMCLQWSLIGGTQVGQNLAVKAAAAADIIIAVVGEDTRTCGETFDRPTLDLPGSQQELLEAIRAAAPNKPFIAVLLHGRPLSVNWLNDNADAIITGFYPGQAQGQAIADVLFGDYNPAGRIPVTFPQSSGQLPMFYNYKPSARKNQTAIYADGTSSTPLYHFGHGLSYTQFAYSNLAISPIVILPSTVMTITLNVENVGKMAGEEMYVRDEVSSVTTPLRSLKGFQRVGLQPGQSTTVTFSLDVTKDLVIYNRQFKWVVEPGQFTVMVGSSSNDIRLTTTFPVLF</sequence>
<dbReference type="VEuPathDB" id="AmoebaDB:ACA1_252060"/>
<dbReference type="PANTHER" id="PTHR42715">
    <property type="entry name" value="BETA-GLUCOSIDASE"/>
    <property type="match status" value="1"/>
</dbReference>
<feature type="domain" description="Fibronectin type III-like" evidence="7">
    <location>
        <begin position="487"/>
        <end position="553"/>
    </location>
</feature>
<keyword evidence="5" id="KW-0326">Glycosidase</keyword>
<dbReference type="InterPro" id="IPR026891">
    <property type="entry name" value="Fn3-like"/>
</dbReference>
<accession>L8HAL7</accession>
<dbReference type="InterPro" id="IPR050288">
    <property type="entry name" value="Cellulose_deg_GH3"/>
</dbReference>
<dbReference type="InterPro" id="IPR036962">
    <property type="entry name" value="Glyco_hydro_3_N_sf"/>
</dbReference>
<proteinExistence type="inferred from homology"/>
<evidence type="ECO:0000256" key="5">
    <source>
        <dbReference type="ARBA" id="ARBA00023295"/>
    </source>
</evidence>
<dbReference type="Proteomes" id="UP000011083">
    <property type="component" value="Unassembled WGS sequence"/>
</dbReference>
<dbReference type="FunFam" id="2.60.40.10:FF:000495">
    <property type="entry name" value="Periplasmic beta-glucosidase"/>
    <property type="match status" value="1"/>
</dbReference>
<evidence type="ECO:0000256" key="6">
    <source>
        <dbReference type="SAM" id="SignalP"/>
    </source>
</evidence>
<dbReference type="InterPro" id="IPR013783">
    <property type="entry name" value="Ig-like_fold"/>
</dbReference>
<comment type="similarity">
    <text evidence="2">Belongs to the glycosyl hydrolase 3 family.</text>
</comment>
<keyword evidence="9" id="KW-1185">Reference proteome</keyword>
<dbReference type="AlphaFoldDB" id="L8HAL7"/>
<evidence type="ECO:0000259" key="7">
    <source>
        <dbReference type="SMART" id="SM01217"/>
    </source>
</evidence>
<dbReference type="SUPFAM" id="SSF51445">
    <property type="entry name" value="(Trans)glycosidases"/>
    <property type="match status" value="1"/>
</dbReference>
<evidence type="ECO:0000256" key="3">
    <source>
        <dbReference type="ARBA" id="ARBA00012744"/>
    </source>
</evidence>
<dbReference type="OrthoDB" id="25959at2759"/>
<feature type="chain" id="PRO_5003990906" description="beta-glucosidase" evidence="6">
    <location>
        <begin position="25"/>
        <end position="566"/>
    </location>
</feature>
<protein>
    <recommendedName>
        <fullName evidence="3">beta-glucosidase</fullName>
        <ecNumber evidence="3">3.2.1.21</ecNumber>
    </recommendedName>
</protein>
<evidence type="ECO:0000256" key="2">
    <source>
        <dbReference type="ARBA" id="ARBA00005336"/>
    </source>
</evidence>
<dbReference type="STRING" id="1257118.L8HAL7"/>
<evidence type="ECO:0000313" key="9">
    <source>
        <dbReference type="Proteomes" id="UP000011083"/>
    </source>
</evidence>
<dbReference type="InterPro" id="IPR001764">
    <property type="entry name" value="Glyco_hydro_3_N"/>
</dbReference>
<evidence type="ECO:0000256" key="4">
    <source>
        <dbReference type="ARBA" id="ARBA00022801"/>
    </source>
</evidence>